<keyword evidence="5" id="KW-0809">Transit peptide</keyword>
<reference evidence="9 10" key="1">
    <citation type="journal article" date="2023" name="Elife">
        <title>Identification of key yeast species and microbe-microbe interactions impacting larval growth of Drosophila in the wild.</title>
        <authorList>
            <person name="Mure A."/>
            <person name="Sugiura Y."/>
            <person name="Maeda R."/>
            <person name="Honda K."/>
            <person name="Sakurai N."/>
            <person name="Takahashi Y."/>
            <person name="Watada M."/>
            <person name="Katoh T."/>
            <person name="Gotoh A."/>
            <person name="Gotoh Y."/>
            <person name="Taniguchi I."/>
            <person name="Nakamura K."/>
            <person name="Hayashi T."/>
            <person name="Katayama T."/>
            <person name="Uemura T."/>
            <person name="Hattori Y."/>
        </authorList>
    </citation>
    <scope>NUCLEOTIDE SEQUENCE [LARGE SCALE GENOMIC DNA]</scope>
    <source>
        <strain evidence="9 10">SC-9</strain>
    </source>
</reference>
<evidence type="ECO:0000256" key="6">
    <source>
        <dbReference type="ARBA" id="ARBA00023128"/>
    </source>
</evidence>
<organism evidence="9 10">
    <name type="scientific">Saccharomycopsis crataegensis</name>
    <dbReference type="NCBI Taxonomy" id="43959"/>
    <lineage>
        <taxon>Eukaryota</taxon>
        <taxon>Fungi</taxon>
        <taxon>Dikarya</taxon>
        <taxon>Ascomycota</taxon>
        <taxon>Saccharomycotina</taxon>
        <taxon>Saccharomycetes</taxon>
        <taxon>Saccharomycopsidaceae</taxon>
        <taxon>Saccharomycopsis</taxon>
    </lineage>
</organism>
<dbReference type="AlphaFoldDB" id="A0AAV5QQT9"/>
<evidence type="ECO:0000256" key="7">
    <source>
        <dbReference type="ARBA" id="ARBA00023186"/>
    </source>
</evidence>
<gene>
    <name evidence="9" type="ORF">DASC09_042310</name>
</gene>
<comment type="similarity">
    <text evidence="2">Belongs to the complex I LYR family. MZM1 subfamily.</text>
</comment>
<evidence type="ECO:0000256" key="2">
    <source>
        <dbReference type="ARBA" id="ARBA00009949"/>
    </source>
</evidence>
<proteinExistence type="inferred from homology"/>
<dbReference type="CDD" id="cd20267">
    <property type="entry name" value="Complex1_LYR_LYRM7"/>
    <property type="match status" value="1"/>
</dbReference>
<dbReference type="GO" id="GO:0034551">
    <property type="term" value="P:mitochondrial respiratory chain complex III assembly"/>
    <property type="evidence" value="ECO:0007669"/>
    <property type="project" value="InterPro"/>
</dbReference>
<dbReference type="GO" id="GO:0005759">
    <property type="term" value="C:mitochondrial matrix"/>
    <property type="evidence" value="ECO:0007669"/>
    <property type="project" value="UniProtKB-SubCell"/>
</dbReference>
<dbReference type="PANTHER" id="PTHR46749:SF1">
    <property type="entry name" value="COMPLEX III ASSEMBLY FACTOR LYRM7"/>
    <property type="match status" value="1"/>
</dbReference>
<evidence type="ECO:0000256" key="3">
    <source>
        <dbReference type="ARBA" id="ARBA00011589"/>
    </source>
</evidence>
<dbReference type="EMBL" id="BTFZ01000011">
    <property type="protein sequence ID" value="GMM36906.1"/>
    <property type="molecule type" value="Genomic_DNA"/>
</dbReference>
<evidence type="ECO:0000313" key="9">
    <source>
        <dbReference type="EMBL" id="GMM36906.1"/>
    </source>
</evidence>
<evidence type="ECO:0000256" key="8">
    <source>
        <dbReference type="ARBA" id="ARBA00025268"/>
    </source>
</evidence>
<comment type="function">
    <text evidence="8">Assembly factor required for Rieske Fe-S protein RIP1 incorporation into the cytochrome b-c1 (CIII) complex. Functions as a chaperone, binding to this subunit within the mitochondrial matrix and stabilizing it prior to its translocation and insertion into the late CIII dimeric intermediate within the mitochondrial inner membrane. Modulates the mitochondrial matrix zinc pool.</text>
</comment>
<sequence>MSAAASASKRVLSSYLRAFRATRVAFQGDLPVLTASRGEIRENFRNPDTSKPLEARLKEMDDISTFLLRNIVQGKKMENADGKYALNIHSKTELGDNDSVKKAKKVLMDNNGGCCGGANAKI</sequence>
<comment type="caution">
    <text evidence="9">The sequence shown here is derived from an EMBL/GenBank/DDBJ whole genome shotgun (WGS) entry which is preliminary data.</text>
</comment>
<keyword evidence="6" id="KW-0496">Mitochondrion</keyword>
<evidence type="ECO:0000256" key="1">
    <source>
        <dbReference type="ARBA" id="ARBA00004305"/>
    </source>
</evidence>
<dbReference type="InterPro" id="IPR045298">
    <property type="entry name" value="Complex1_LYR_LYRM7"/>
</dbReference>
<accession>A0AAV5QQT9</accession>
<evidence type="ECO:0000256" key="5">
    <source>
        <dbReference type="ARBA" id="ARBA00022946"/>
    </source>
</evidence>
<evidence type="ECO:0000313" key="10">
    <source>
        <dbReference type="Proteomes" id="UP001360560"/>
    </source>
</evidence>
<dbReference type="GeneID" id="90074881"/>
<comment type="subcellular location">
    <subcellularLocation>
        <location evidence="1">Mitochondrion matrix</location>
    </subcellularLocation>
</comment>
<dbReference type="PANTHER" id="PTHR46749">
    <property type="entry name" value="COMPLEX III ASSEMBLY FACTOR LYRM7"/>
    <property type="match status" value="1"/>
</dbReference>
<evidence type="ECO:0000256" key="4">
    <source>
        <dbReference type="ARBA" id="ARBA00015108"/>
    </source>
</evidence>
<dbReference type="RefSeq" id="XP_064853902.1">
    <property type="nucleotide sequence ID" value="XM_064997830.1"/>
</dbReference>
<keyword evidence="10" id="KW-1185">Reference proteome</keyword>
<keyword evidence="7" id="KW-0143">Chaperone</keyword>
<name>A0AAV5QQT9_9ASCO</name>
<protein>
    <recommendedName>
        <fullName evidence="4">Mitochondrial zinc maintenance protein 1, mitochondrial</fullName>
    </recommendedName>
</protein>
<dbReference type="Proteomes" id="UP001360560">
    <property type="component" value="Unassembled WGS sequence"/>
</dbReference>
<dbReference type="InterPro" id="IPR050435">
    <property type="entry name" value="MZM1/LYRM7"/>
</dbReference>
<comment type="subunit">
    <text evidence="3">Interacts with RIP1.</text>
</comment>
<dbReference type="GO" id="GO:0044183">
    <property type="term" value="F:protein folding chaperone"/>
    <property type="evidence" value="ECO:0007669"/>
    <property type="project" value="TreeGrafter"/>
</dbReference>